<comment type="similarity">
    <text evidence="1 5">Belongs to the Fmt family.</text>
</comment>
<comment type="function">
    <text evidence="5">Attaches a formyl group to the free amino group of methionyl-tRNA(fMet). The formyl group appears to play a dual role in the initiator identity of N-formylmethionyl-tRNA by promoting its recognition by IF2 and preventing the misappropriation of this tRNA by the elongation apparatus.</text>
</comment>
<sequence>MGLNVVMMATGEFALPSFRALLNSPHRLTALITQPDRVNPRGKVHQHPLKELALEHNIPVLQPESINTPESIRKLQALRPDVVAVAAYGQILKADVINVPSLGMYNLHASLLPRHRGAAPIQYAIWKGDKKTGVTIFRIEPKLDAGPMIVKRETEILPRETTGKLHDRLAEVGAEAFLEAFNLIEAGNAKPLEQDDSQVTQSPKIRKEQGAIDWSLSAAEITNHLYAMQPWPNPFTFLYQADQPPQRVLILDVAPADDMRDSHLSAGSVISADNGRLIVQTGSDPLELETIQKAGKKPMAAADFLRGVPLKKGDHFGPEQA</sequence>
<dbReference type="HOGENOM" id="CLU_033347_1_1_0"/>
<dbReference type="InterPro" id="IPR005794">
    <property type="entry name" value="Fmt"/>
</dbReference>
<dbReference type="InterPro" id="IPR011034">
    <property type="entry name" value="Formyl_transferase-like_C_sf"/>
</dbReference>
<dbReference type="InterPro" id="IPR036477">
    <property type="entry name" value="Formyl_transf_N_sf"/>
</dbReference>
<organism evidence="8 9">
    <name type="scientific">Rubinisphaera brasiliensis (strain ATCC 49424 / DSM 5305 / JCM 21570 / IAM 15109 / NBRC 103401 / IFAM 1448)</name>
    <name type="common">Planctomyces brasiliensis</name>
    <dbReference type="NCBI Taxonomy" id="756272"/>
    <lineage>
        <taxon>Bacteria</taxon>
        <taxon>Pseudomonadati</taxon>
        <taxon>Planctomycetota</taxon>
        <taxon>Planctomycetia</taxon>
        <taxon>Planctomycetales</taxon>
        <taxon>Planctomycetaceae</taxon>
        <taxon>Rubinisphaera</taxon>
    </lineage>
</organism>
<evidence type="ECO:0000259" key="6">
    <source>
        <dbReference type="Pfam" id="PF00551"/>
    </source>
</evidence>
<keyword evidence="4 5" id="KW-0648">Protein biosynthesis</keyword>
<evidence type="ECO:0000256" key="2">
    <source>
        <dbReference type="ARBA" id="ARBA00012261"/>
    </source>
</evidence>
<dbReference type="eggNOG" id="COG0223">
    <property type="taxonomic scope" value="Bacteria"/>
</dbReference>
<dbReference type="InterPro" id="IPR041711">
    <property type="entry name" value="Met-tRNA-FMT_N"/>
</dbReference>
<dbReference type="SUPFAM" id="SSF53328">
    <property type="entry name" value="Formyltransferase"/>
    <property type="match status" value="1"/>
</dbReference>
<dbReference type="CDD" id="cd08704">
    <property type="entry name" value="Met_tRNA_FMT_C"/>
    <property type="match status" value="1"/>
</dbReference>
<dbReference type="InterPro" id="IPR005793">
    <property type="entry name" value="Formyl_trans_C"/>
</dbReference>
<gene>
    <name evidence="5" type="primary">fmt</name>
    <name evidence="8" type="ordered locus">Plabr_1218</name>
</gene>
<dbReference type="Pfam" id="PF00551">
    <property type="entry name" value="Formyl_trans_N"/>
    <property type="match status" value="1"/>
</dbReference>
<dbReference type="InterPro" id="IPR044135">
    <property type="entry name" value="Met-tRNA-FMT_C"/>
</dbReference>
<keyword evidence="3 5" id="KW-0808">Transferase</keyword>
<dbReference type="Gene3D" id="3.40.50.12230">
    <property type="match status" value="1"/>
</dbReference>
<evidence type="ECO:0000256" key="3">
    <source>
        <dbReference type="ARBA" id="ARBA00022679"/>
    </source>
</evidence>
<dbReference type="SUPFAM" id="SSF50486">
    <property type="entry name" value="FMT C-terminal domain-like"/>
    <property type="match status" value="1"/>
</dbReference>
<name>F0SLU0_RUBBR</name>
<dbReference type="GO" id="GO:0005829">
    <property type="term" value="C:cytosol"/>
    <property type="evidence" value="ECO:0007669"/>
    <property type="project" value="TreeGrafter"/>
</dbReference>
<dbReference type="Proteomes" id="UP000006860">
    <property type="component" value="Chromosome"/>
</dbReference>
<dbReference type="STRING" id="756272.Plabr_1218"/>
<evidence type="ECO:0000256" key="1">
    <source>
        <dbReference type="ARBA" id="ARBA00010699"/>
    </source>
</evidence>
<accession>F0SLU0</accession>
<feature type="binding site" evidence="5">
    <location>
        <begin position="110"/>
        <end position="113"/>
    </location>
    <ligand>
        <name>(6S)-5,6,7,8-tetrahydrofolate</name>
        <dbReference type="ChEBI" id="CHEBI:57453"/>
    </ligand>
</feature>
<dbReference type="PANTHER" id="PTHR11138">
    <property type="entry name" value="METHIONYL-TRNA FORMYLTRANSFERASE"/>
    <property type="match status" value="1"/>
</dbReference>
<dbReference type="CDD" id="cd08646">
    <property type="entry name" value="FMT_core_Met-tRNA-FMT_N"/>
    <property type="match status" value="1"/>
</dbReference>
<dbReference type="GO" id="GO:0004479">
    <property type="term" value="F:methionyl-tRNA formyltransferase activity"/>
    <property type="evidence" value="ECO:0007669"/>
    <property type="project" value="UniProtKB-UniRule"/>
</dbReference>
<evidence type="ECO:0000313" key="9">
    <source>
        <dbReference type="Proteomes" id="UP000006860"/>
    </source>
</evidence>
<comment type="catalytic activity">
    <reaction evidence="5">
        <text>L-methionyl-tRNA(fMet) + (6R)-10-formyltetrahydrofolate = N-formyl-L-methionyl-tRNA(fMet) + (6S)-5,6,7,8-tetrahydrofolate + H(+)</text>
        <dbReference type="Rhea" id="RHEA:24380"/>
        <dbReference type="Rhea" id="RHEA-COMP:9952"/>
        <dbReference type="Rhea" id="RHEA-COMP:9953"/>
        <dbReference type="ChEBI" id="CHEBI:15378"/>
        <dbReference type="ChEBI" id="CHEBI:57453"/>
        <dbReference type="ChEBI" id="CHEBI:78530"/>
        <dbReference type="ChEBI" id="CHEBI:78844"/>
        <dbReference type="ChEBI" id="CHEBI:195366"/>
        <dbReference type="EC" id="2.1.2.9"/>
    </reaction>
</comment>
<evidence type="ECO:0000259" key="7">
    <source>
        <dbReference type="Pfam" id="PF02911"/>
    </source>
</evidence>
<keyword evidence="9" id="KW-1185">Reference proteome</keyword>
<proteinExistence type="inferred from homology"/>
<dbReference type="OrthoDB" id="9802815at2"/>
<feature type="domain" description="Formyl transferase N-terminal" evidence="6">
    <location>
        <begin position="9"/>
        <end position="180"/>
    </location>
</feature>
<dbReference type="NCBIfam" id="TIGR00460">
    <property type="entry name" value="fmt"/>
    <property type="match status" value="1"/>
</dbReference>
<evidence type="ECO:0000256" key="4">
    <source>
        <dbReference type="ARBA" id="ARBA00022917"/>
    </source>
</evidence>
<evidence type="ECO:0000313" key="8">
    <source>
        <dbReference type="EMBL" id="ADY58831.1"/>
    </source>
</evidence>
<dbReference type="EMBL" id="CP002546">
    <property type="protein sequence ID" value="ADY58831.1"/>
    <property type="molecule type" value="Genomic_DNA"/>
</dbReference>
<evidence type="ECO:0000256" key="5">
    <source>
        <dbReference type="HAMAP-Rule" id="MF_00182"/>
    </source>
</evidence>
<dbReference type="KEGG" id="pbs:Plabr_1218"/>
<dbReference type="HAMAP" id="MF_00182">
    <property type="entry name" value="Formyl_trans"/>
    <property type="match status" value="1"/>
</dbReference>
<reference evidence="9" key="1">
    <citation type="submission" date="2011-02" db="EMBL/GenBank/DDBJ databases">
        <title>The complete genome of Planctomyces brasiliensis DSM 5305.</title>
        <authorList>
            <person name="Lucas S."/>
            <person name="Copeland A."/>
            <person name="Lapidus A."/>
            <person name="Bruce D."/>
            <person name="Goodwin L."/>
            <person name="Pitluck S."/>
            <person name="Kyrpides N."/>
            <person name="Mavromatis K."/>
            <person name="Pagani I."/>
            <person name="Ivanova N."/>
            <person name="Ovchinnikova G."/>
            <person name="Lu M."/>
            <person name="Detter J.C."/>
            <person name="Han C."/>
            <person name="Land M."/>
            <person name="Hauser L."/>
            <person name="Markowitz V."/>
            <person name="Cheng J.-F."/>
            <person name="Hugenholtz P."/>
            <person name="Woyke T."/>
            <person name="Wu D."/>
            <person name="Tindall B."/>
            <person name="Pomrenke H.G."/>
            <person name="Brambilla E."/>
            <person name="Klenk H.-P."/>
            <person name="Eisen J.A."/>
        </authorList>
    </citation>
    <scope>NUCLEOTIDE SEQUENCE [LARGE SCALE GENOMIC DNA]</scope>
    <source>
        <strain evidence="9">ATCC 49424 / DSM 5305 / JCM 21570 / NBRC 103401 / IFAM 1448</strain>
    </source>
</reference>
<feature type="domain" description="Formyl transferase C-terminal" evidence="7">
    <location>
        <begin position="204"/>
        <end position="308"/>
    </location>
</feature>
<dbReference type="EC" id="2.1.2.9" evidence="2 5"/>
<protein>
    <recommendedName>
        <fullName evidence="2 5">Methionyl-tRNA formyltransferase</fullName>
        <ecNumber evidence="2 5">2.1.2.9</ecNumber>
    </recommendedName>
</protein>
<dbReference type="RefSeq" id="WP_013627564.1">
    <property type="nucleotide sequence ID" value="NC_015174.1"/>
</dbReference>
<dbReference type="PANTHER" id="PTHR11138:SF5">
    <property type="entry name" value="METHIONYL-TRNA FORMYLTRANSFERASE, MITOCHONDRIAL"/>
    <property type="match status" value="1"/>
</dbReference>
<dbReference type="AlphaFoldDB" id="F0SLU0"/>
<dbReference type="Pfam" id="PF02911">
    <property type="entry name" value="Formyl_trans_C"/>
    <property type="match status" value="1"/>
</dbReference>
<dbReference type="InterPro" id="IPR002376">
    <property type="entry name" value="Formyl_transf_N"/>
</dbReference>